<protein>
    <submittedName>
        <fullName evidence="2">NAD(P)-dependent oxidoreductase</fullName>
    </submittedName>
</protein>
<dbReference type="InterPro" id="IPR001509">
    <property type="entry name" value="Epimerase_deHydtase"/>
</dbReference>
<dbReference type="EMBL" id="VCDI01000001">
    <property type="protein sequence ID" value="TLU73976.1"/>
    <property type="molecule type" value="Genomic_DNA"/>
</dbReference>
<dbReference type="Proteomes" id="UP000305654">
    <property type="component" value="Unassembled WGS sequence"/>
</dbReference>
<dbReference type="RefSeq" id="WP_138324229.1">
    <property type="nucleotide sequence ID" value="NZ_VCDI01000001.1"/>
</dbReference>
<proteinExistence type="predicted"/>
<gene>
    <name evidence="2" type="ORF">FE263_01785</name>
</gene>
<name>A0A5R9JEZ2_9PROT</name>
<dbReference type="AlphaFoldDB" id="A0A5R9JEZ2"/>
<reference evidence="2 3" key="1">
    <citation type="submission" date="2019-05" db="EMBL/GenBank/DDBJ databases">
        <authorList>
            <person name="Pankratov T."/>
            <person name="Grouzdev D."/>
        </authorList>
    </citation>
    <scope>NUCLEOTIDE SEQUENCE [LARGE SCALE GENOMIC DNA]</scope>
    <source>
        <strain evidence="2 3">KEBCLARHB70R</strain>
    </source>
</reference>
<dbReference type="Pfam" id="PF01370">
    <property type="entry name" value="Epimerase"/>
    <property type="match status" value="1"/>
</dbReference>
<dbReference type="SUPFAM" id="SSF51735">
    <property type="entry name" value="NAD(P)-binding Rossmann-fold domains"/>
    <property type="match status" value="1"/>
</dbReference>
<evidence type="ECO:0000313" key="3">
    <source>
        <dbReference type="Proteomes" id="UP000305654"/>
    </source>
</evidence>
<feature type="domain" description="NAD-dependent epimerase/dehydratase" evidence="1">
    <location>
        <begin position="40"/>
        <end position="147"/>
    </location>
</feature>
<organism evidence="2 3">
    <name type="scientific">Lichenicoccus roseus</name>
    <dbReference type="NCBI Taxonomy" id="2683649"/>
    <lineage>
        <taxon>Bacteria</taxon>
        <taxon>Pseudomonadati</taxon>
        <taxon>Pseudomonadota</taxon>
        <taxon>Alphaproteobacteria</taxon>
        <taxon>Acetobacterales</taxon>
        <taxon>Acetobacteraceae</taxon>
        <taxon>Lichenicoccus</taxon>
    </lineage>
</organism>
<dbReference type="OrthoDB" id="9812470at2"/>
<dbReference type="Gene3D" id="3.40.50.720">
    <property type="entry name" value="NAD(P)-binding Rossmann-like Domain"/>
    <property type="match status" value="1"/>
</dbReference>
<comment type="caution">
    <text evidence="2">The sequence shown here is derived from an EMBL/GenBank/DDBJ whole genome shotgun (WGS) entry which is preliminary data.</text>
</comment>
<evidence type="ECO:0000259" key="1">
    <source>
        <dbReference type="Pfam" id="PF01370"/>
    </source>
</evidence>
<keyword evidence="3" id="KW-1185">Reference proteome</keyword>
<sequence length="259" mass="28070">MRSDDGTGDALIGHTGFVGSNLLRRRDFDATYNSSSIGDIDGRRFDAVVCAGAAGVKWWANQNPGEDRVRIEGLMRHLDTIEASHFTLVSTVDVYDTPVGVDEDDEPSPDRLHPYGRNRLMLERHVVDRFADHLVVRLPGLFGPGLKKNAIHDLMHGERLGGIDPASRLQWYPLDRLADDLARARRLGLSRLNLATAPIAMATLCGRLFPDAVIGAGVSGTPAIYDMRTRHDDAFGGAGGVLMDADAVLAALARFVACA</sequence>
<accession>A0A5R9JEZ2</accession>
<evidence type="ECO:0000313" key="2">
    <source>
        <dbReference type="EMBL" id="TLU73976.1"/>
    </source>
</evidence>
<dbReference type="InterPro" id="IPR036291">
    <property type="entry name" value="NAD(P)-bd_dom_sf"/>
</dbReference>